<dbReference type="InterPro" id="IPR011335">
    <property type="entry name" value="Restrct_endonuc-II-like"/>
</dbReference>
<dbReference type="PANTHER" id="PTHR30015:SF6">
    <property type="entry name" value="SLL1429 PROTEIN"/>
    <property type="match status" value="1"/>
</dbReference>
<feature type="domain" description="Restriction endonuclease type IV Mrr" evidence="2">
    <location>
        <begin position="72"/>
        <end position="184"/>
    </location>
</feature>
<dbReference type="InterPro" id="IPR011856">
    <property type="entry name" value="tRNA_endonuc-like_dom_sf"/>
</dbReference>
<protein>
    <submittedName>
        <fullName evidence="3">Restriction endonuclease</fullName>
    </submittedName>
</protein>
<organism evidence="3 4">
    <name type="scientific">Streptomyces cupreus</name>
    <dbReference type="NCBI Taxonomy" id="2759956"/>
    <lineage>
        <taxon>Bacteria</taxon>
        <taxon>Bacillati</taxon>
        <taxon>Actinomycetota</taxon>
        <taxon>Actinomycetes</taxon>
        <taxon>Kitasatosporales</taxon>
        <taxon>Streptomycetaceae</taxon>
        <taxon>Streptomyces</taxon>
    </lineage>
</organism>
<keyword evidence="4" id="KW-1185">Reference proteome</keyword>
<proteinExistence type="predicted"/>
<dbReference type="PANTHER" id="PTHR30015">
    <property type="entry name" value="MRR RESTRICTION SYSTEM PROTEIN"/>
    <property type="match status" value="1"/>
</dbReference>
<feature type="transmembrane region" description="Helical" evidence="1">
    <location>
        <begin position="9"/>
        <end position="28"/>
    </location>
</feature>
<dbReference type="InterPro" id="IPR007560">
    <property type="entry name" value="Restrct_endonuc_IV_Mrr"/>
</dbReference>
<dbReference type="GO" id="GO:0009307">
    <property type="term" value="P:DNA restriction-modification system"/>
    <property type="evidence" value="ECO:0007669"/>
    <property type="project" value="InterPro"/>
</dbReference>
<evidence type="ECO:0000313" key="4">
    <source>
        <dbReference type="Proteomes" id="UP000584670"/>
    </source>
</evidence>
<name>A0A7X1J7L6_9ACTN</name>
<sequence>MPTRKRRRISGWTIAGLALLAYLAHQWITAHPLFGVLILAVLAVAAVTLGVARFRGLLPRIRRPLALAADPHRMSPGEFEEFLARLCVRDGCTRVQVVGGANDHGADVLYVDPHGHRGLIQAKRYAPGNSVGNEHVQIVNGTYRDAHGCAHAAIVTTSHFTEPARAFAKRVGICLVDHSRLDRWARGYAAAAPWN</sequence>
<evidence type="ECO:0000256" key="1">
    <source>
        <dbReference type="SAM" id="Phobius"/>
    </source>
</evidence>
<evidence type="ECO:0000259" key="2">
    <source>
        <dbReference type="Pfam" id="PF04471"/>
    </source>
</evidence>
<keyword evidence="3" id="KW-0255">Endonuclease</keyword>
<keyword evidence="3" id="KW-0378">Hydrolase</keyword>
<keyword evidence="1" id="KW-1133">Transmembrane helix</keyword>
<keyword evidence="3" id="KW-0540">Nuclease</keyword>
<keyword evidence="1" id="KW-0472">Membrane</keyword>
<dbReference type="GO" id="GO:0003677">
    <property type="term" value="F:DNA binding"/>
    <property type="evidence" value="ECO:0007669"/>
    <property type="project" value="InterPro"/>
</dbReference>
<dbReference type="Pfam" id="PF04471">
    <property type="entry name" value="Mrr_cat"/>
    <property type="match status" value="1"/>
</dbReference>
<comment type="caution">
    <text evidence="3">The sequence shown here is derived from an EMBL/GenBank/DDBJ whole genome shotgun (WGS) entry which is preliminary data.</text>
</comment>
<dbReference type="Gene3D" id="3.40.1350.10">
    <property type="match status" value="1"/>
</dbReference>
<dbReference type="InterPro" id="IPR052906">
    <property type="entry name" value="Type_IV_Methyl-Rstrct_Enzyme"/>
</dbReference>
<accession>A0A7X1J7L6</accession>
<evidence type="ECO:0000313" key="3">
    <source>
        <dbReference type="EMBL" id="MBC2903162.1"/>
    </source>
</evidence>
<reference evidence="3 4" key="1">
    <citation type="submission" date="2020-08" db="EMBL/GenBank/DDBJ databases">
        <title>Streptomyces sp. PSKA01 genome sequencing and assembly.</title>
        <authorList>
            <person name="Mandal S."/>
            <person name="Maiti P.K."/>
            <person name="Das P."/>
        </authorList>
    </citation>
    <scope>NUCLEOTIDE SEQUENCE [LARGE SCALE GENOMIC DNA]</scope>
    <source>
        <strain evidence="3 4">PSKA01</strain>
    </source>
</reference>
<dbReference type="SUPFAM" id="SSF52980">
    <property type="entry name" value="Restriction endonuclease-like"/>
    <property type="match status" value="1"/>
</dbReference>
<dbReference type="GO" id="GO:0015666">
    <property type="term" value="F:restriction endodeoxyribonuclease activity"/>
    <property type="evidence" value="ECO:0007669"/>
    <property type="project" value="TreeGrafter"/>
</dbReference>
<gene>
    <name evidence="3" type="ORF">H4N64_16405</name>
</gene>
<dbReference type="Proteomes" id="UP000584670">
    <property type="component" value="Unassembled WGS sequence"/>
</dbReference>
<dbReference type="EMBL" id="JACMSF010000015">
    <property type="protein sequence ID" value="MBC2903162.1"/>
    <property type="molecule type" value="Genomic_DNA"/>
</dbReference>
<feature type="transmembrane region" description="Helical" evidence="1">
    <location>
        <begin position="34"/>
        <end position="54"/>
    </location>
</feature>
<keyword evidence="1" id="KW-0812">Transmembrane</keyword>
<dbReference type="RefSeq" id="WP_186283050.1">
    <property type="nucleotide sequence ID" value="NZ_JACMSF010000015.1"/>
</dbReference>
<dbReference type="AlphaFoldDB" id="A0A7X1J7L6"/>